<proteinExistence type="predicted"/>
<gene>
    <name evidence="2" type="ORF">METZ01_LOCUS387808</name>
</gene>
<name>A0A382UL10_9ZZZZ</name>
<protein>
    <recommendedName>
        <fullName evidence="3">DM2 domain-containing protein</fullName>
    </recommendedName>
</protein>
<feature type="region of interest" description="Disordered" evidence="1">
    <location>
        <begin position="1"/>
        <end position="46"/>
    </location>
</feature>
<reference evidence="2" key="1">
    <citation type="submission" date="2018-05" db="EMBL/GenBank/DDBJ databases">
        <authorList>
            <person name="Lanie J.A."/>
            <person name="Ng W.-L."/>
            <person name="Kazmierczak K.M."/>
            <person name="Andrzejewski T.M."/>
            <person name="Davidsen T.M."/>
            <person name="Wayne K.J."/>
            <person name="Tettelin H."/>
            <person name="Glass J.I."/>
            <person name="Rusch D."/>
            <person name="Podicherti R."/>
            <person name="Tsui H.-C.T."/>
            <person name="Winkler M.E."/>
        </authorList>
    </citation>
    <scope>NUCLEOTIDE SEQUENCE</scope>
</reference>
<evidence type="ECO:0000256" key="1">
    <source>
        <dbReference type="SAM" id="MobiDB-lite"/>
    </source>
</evidence>
<accession>A0A382UL10</accession>
<dbReference type="EMBL" id="UINC01145057">
    <property type="protein sequence ID" value="SVD34954.1"/>
    <property type="molecule type" value="Genomic_DNA"/>
</dbReference>
<evidence type="ECO:0008006" key="3">
    <source>
        <dbReference type="Google" id="ProtNLM"/>
    </source>
</evidence>
<evidence type="ECO:0000313" key="2">
    <source>
        <dbReference type="EMBL" id="SVD34954.1"/>
    </source>
</evidence>
<organism evidence="2">
    <name type="scientific">marine metagenome</name>
    <dbReference type="NCBI Taxonomy" id="408172"/>
    <lineage>
        <taxon>unclassified sequences</taxon>
        <taxon>metagenomes</taxon>
        <taxon>ecological metagenomes</taxon>
    </lineage>
</organism>
<sequence>MAKKRATKRKATKTKRKTTKTKRKTTKTKRKTTKTKRKTTKTKRKTKKAFGGYSINFKNRDETLEQVFGKTGIAPSEMTKKLWKFIKNKRLGHK</sequence>
<dbReference type="AlphaFoldDB" id="A0A382UL10"/>